<dbReference type="GO" id="GO:0005737">
    <property type="term" value="C:cytoplasm"/>
    <property type="evidence" value="ECO:0007669"/>
    <property type="project" value="TreeGrafter"/>
</dbReference>
<dbReference type="Pfam" id="PF00069">
    <property type="entry name" value="Pkinase"/>
    <property type="match status" value="1"/>
</dbReference>
<dbReference type="GO" id="GO:0004674">
    <property type="term" value="F:protein serine/threonine kinase activity"/>
    <property type="evidence" value="ECO:0007669"/>
    <property type="project" value="UniProtKB-KW"/>
</dbReference>
<keyword evidence="5" id="KW-0067">ATP-binding</keyword>
<dbReference type="InterPro" id="IPR011009">
    <property type="entry name" value="Kinase-like_dom_sf"/>
</dbReference>
<evidence type="ECO:0000256" key="4">
    <source>
        <dbReference type="ARBA" id="ARBA00022777"/>
    </source>
</evidence>
<evidence type="ECO:0000256" key="6">
    <source>
        <dbReference type="SAM" id="MobiDB-lite"/>
    </source>
</evidence>
<protein>
    <recommendedName>
        <fullName evidence="1">non-specific serine/threonine protein kinase</fullName>
        <ecNumber evidence="1">2.7.11.1</ecNumber>
    </recommendedName>
</protein>
<dbReference type="VEuPathDB" id="AmoebaDB:ACA1_200550"/>
<feature type="domain" description="Protein kinase" evidence="7">
    <location>
        <begin position="72"/>
        <end position="324"/>
    </location>
</feature>
<dbReference type="GO" id="GO:0035556">
    <property type="term" value="P:intracellular signal transduction"/>
    <property type="evidence" value="ECO:0007669"/>
    <property type="project" value="TreeGrafter"/>
</dbReference>
<organism evidence="8 9">
    <name type="scientific">Acanthamoeba castellanii (strain ATCC 30010 / Neff)</name>
    <dbReference type="NCBI Taxonomy" id="1257118"/>
    <lineage>
        <taxon>Eukaryota</taxon>
        <taxon>Amoebozoa</taxon>
        <taxon>Discosea</taxon>
        <taxon>Longamoebia</taxon>
        <taxon>Centramoebida</taxon>
        <taxon>Acanthamoebidae</taxon>
        <taxon>Acanthamoeba</taxon>
    </lineage>
</organism>
<name>L8H4S9_ACACF</name>
<keyword evidence="4 8" id="KW-0808">Transferase</keyword>
<dbReference type="InterPro" id="IPR008271">
    <property type="entry name" value="Ser/Thr_kinase_AS"/>
</dbReference>
<dbReference type="PANTHER" id="PTHR24346:SF75">
    <property type="entry name" value="AURORA KINASE"/>
    <property type="match status" value="1"/>
</dbReference>
<dbReference type="Gene3D" id="1.10.510.10">
    <property type="entry name" value="Transferase(Phosphotransferase) domain 1"/>
    <property type="match status" value="1"/>
</dbReference>
<evidence type="ECO:0000313" key="8">
    <source>
        <dbReference type="EMBL" id="ELR19738.1"/>
    </source>
</evidence>
<gene>
    <name evidence="8" type="ORF">ACA1_200550</name>
</gene>
<dbReference type="OrthoDB" id="9396925at2759"/>
<dbReference type="InterPro" id="IPR000719">
    <property type="entry name" value="Prot_kinase_dom"/>
</dbReference>
<dbReference type="EMBL" id="KB007932">
    <property type="protein sequence ID" value="ELR19738.1"/>
    <property type="molecule type" value="Genomic_DNA"/>
</dbReference>
<dbReference type="GeneID" id="14920568"/>
<feature type="region of interest" description="Disordered" evidence="6">
    <location>
        <begin position="35"/>
        <end position="63"/>
    </location>
</feature>
<keyword evidence="2" id="KW-0723">Serine/threonine-protein kinase</keyword>
<dbReference type="FunFam" id="1.10.510.10:FF:000571">
    <property type="entry name" value="Maternal embryonic leucine zipper kinase"/>
    <property type="match status" value="1"/>
</dbReference>
<keyword evidence="9" id="KW-1185">Reference proteome</keyword>
<evidence type="ECO:0000259" key="7">
    <source>
        <dbReference type="PROSITE" id="PS50011"/>
    </source>
</evidence>
<evidence type="ECO:0000313" key="9">
    <source>
        <dbReference type="Proteomes" id="UP000011083"/>
    </source>
</evidence>
<dbReference type="EC" id="2.7.11.1" evidence="1"/>
<keyword evidence="4 8" id="KW-0418">Kinase</keyword>
<proteinExistence type="predicted"/>
<dbReference type="PROSITE" id="PS00108">
    <property type="entry name" value="PROTEIN_KINASE_ST"/>
    <property type="match status" value="1"/>
</dbReference>
<dbReference type="SMART" id="SM00220">
    <property type="entry name" value="S_TKc"/>
    <property type="match status" value="1"/>
</dbReference>
<dbReference type="GO" id="GO:0005524">
    <property type="term" value="F:ATP binding"/>
    <property type="evidence" value="ECO:0007669"/>
    <property type="project" value="UniProtKB-KW"/>
</dbReference>
<sequence length="326" mass="36651">MVDALLCGLLPCLVLAIMLLLFLLERRWEEERAAGNVSKRRRGREGATQQGQPGAEQPRGDDWEGRRVGDFVLGRGIIAKGLYGHVREGYHVATGTKVAVKVVEKARVPGRQYEEIALMRRTSHRNLVQLLDVIETKDTAFLVLEFLGGGELFHYMHDKHRLSEDEARRCWRQIVCAVAYLHCSGIAHRDLKLENVMFATPGGRKVKVIDLGLSCSVWPGRLLTSYCGSVEYAAPEVLLRQPHDGRGVDVWALGVILYTLVVGFRPFLDRKAALQGDYISLDEVAQSPDGVDTTPEFRDLLQQIFQMDPRQRISIHGIMAHPWTGF</sequence>
<dbReference type="OMA" id="EYDECYY"/>
<dbReference type="PANTHER" id="PTHR24346">
    <property type="entry name" value="MAP/MICROTUBULE AFFINITY-REGULATING KINASE"/>
    <property type="match status" value="1"/>
</dbReference>
<evidence type="ECO:0000256" key="2">
    <source>
        <dbReference type="ARBA" id="ARBA00022527"/>
    </source>
</evidence>
<dbReference type="SUPFAM" id="SSF56112">
    <property type="entry name" value="Protein kinase-like (PK-like)"/>
    <property type="match status" value="1"/>
</dbReference>
<reference evidence="8 9" key="1">
    <citation type="journal article" date="2013" name="Genome Biol.">
        <title>Genome of Acanthamoeba castellanii highlights extensive lateral gene transfer and early evolution of tyrosine kinase signaling.</title>
        <authorList>
            <person name="Clarke M."/>
            <person name="Lohan A.J."/>
            <person name="Liu B."/>
            <person name="Lagkouvardos I."/>
            <person name="Roy S."/>
            <person name="Zafar N."/>
            <person name="Bertelli C."/>
            <person name="Schilde C."/>
            <person name="Kianianmomeni A."/>
            <person name="Burglin T.R."/>
            <person name="Frech C."/>
            <person name="Turcotte B."/>
            <person name="Kopec K.O."/>
            <person name="Synnott J.M."/>
            <person name="Choo C."/>
            <person name="Paponov I."/>
            <person name="Finkler A."/>
            <person name="Soon Heng Tan C."/>
            <person name="Hutchins A.P."/>
            <person name="Weinmeier T."/>
            <person name="Rattei T."/>
            <person name="Chu J.S."/>
            <person name="Gimenez G."/>
            <person name="Irimia M."/>
            <person name="Rigden D.J."/>
            <person name="Fitzpatrick D.A."/>
            <person name="Lorenzo-Morales J."/>
            <person name="Bateman A."/>
            <person name="Chiu C.H."/>
            <person name="Tang P."/>
            <person name="Hegemann P."/>
            <person name="Fromm H."/>
            <person name="Raoult D."/>
            <person name="Greub G."/>
            <person name="Miranda-Saavedra D."/>
            <person name="Chen N."/>
            <person name="Nash P."/>
            <person name="Ginger M.L."/>
            <person name="Horn M."/>
            <person name="Schaap P."/>
            <person name="Caler L."/>
            <person name="Loftus B."/>
        </authorList>
    </citation>
    <scope>NUCLEOTIDE SEQUENCE [LARGE SCALE GENOMIC DNA]</scope>
    <source>
        <strain evidence="8 9">Neff</strain>
    </source>
</reference>
<dbReference type="AlphaFoldDB" id="L8H4S9"/>
<evidence type="ECO:0000256" key="5">
    <source>
        <dbReference type="ARBA" id="ARBA00022840"/>
    </source>
</evidence>
<dbReference type="PROSITE" id="PS50011">
    <property type="entry name" value="PROTEIN_KINASE_DOM"/>
    <property type="match status" value="1"/>
</dbReference>
<dbReference type="KEGG" id="acan:ACA1_200550"/>
<keyword evidence="3" id="KW-0547">Nucleotide-binding</keyword>
<accession>L8H4S9</accession>
<dbReference type="RefSeq" id="XP_004341830.1">
    <property type="nucleotide sequence ID" value="XM_004341782.1"/>
</dbReference>
<evidence type="ECO:0000256" key="1">
    <source>
        <dbReference type="ARBA" id="ARBA00012513"/>
    </source>
</evidence>
<evidence type="ECO:0000256" key="3">
    <source>
        <dbReference type="ARBA" id="ARBA00022741"/>
    </source>
</evidence>
<dbReference type="STRING" id="1257118.L8H4S9"/>
<dbReference type="Proteomes" id="UP000011083">
    <property type="component" value="Unassembled WGS sequence"/>
</dbReference>